<evidence type="ECO:0008006" key="3">
    <source>
        <dbReference type="Google" id="ProtNLM"/>
    </source>
</evidence>
<dbReference type="RefSeq" id="WP_279648036.1">
    <property type="nucleotide sequence ID" value="NZ_JAODZE010000029.1"/>
</dbReference>
<accession>A0AA42KUU1</accession>
<comment type="caution">
    <text evidence="1">The sequence shown here is derived from an EMBL/GenBank/DDBJ whole genome shotgun (WGS) entry which is preliminary data.</text>
</comment>
<name>A0AA42KUU1_STUST</name>
<evidence type="ECO:0000313" key="2">
    <source>
        <dbReference type="Proteomes" id="UP001158076"/>
    </source>
</evidence>
<evidence type="ECO:0000313" key="1">
    <source>
        <dbReference type="EMBL" id="MDH0148559.1"/>
    </source>
</evidence>
<feature type="non-terminal residue" evidence="1">
    <location>
        <position position="46"/>
    </location>
</feature>
<reference evidence="1" key="1">
    <citation type="submission" date="2022-09" db="EMBL/GenBank/DDBJ databases">
        <title>Intensive care unit water sources are persistently colonized with multi-drug resistant bacteria and are the site of extensive horizontal gene transfer of antibiotic resistance genes.</title>
        <authorList>
            <person name="Diorio-Toth L."/>
        </authorList>
    </citation>
    <scope>NUCLEOTIDE SEQUENCE</scope>
    <source>
        <strain evidence="1">GD04147</strain>
    </source>
</reference>
<dbReference type="SUPFAM" id="SSF56091">
    <property type="entry name" value="DNA ligase/mRNA capping enzyme, catalytic domain"/>
    <property type="match status" value="1"/>
</dbReference>
<protein>
    <recommendedName>
        <fullName evidence="3">NAD-dependent DNA ligase adenylation domain-containing protein</fullName>
    </recommendedName>
</protein>
<sequence>MPSAQTAAERIAELRSEIDAHNYRYYVLDEPSVPDAEYDRLFNELK</sequence>
<dbReference type="AlphaFoldDB" id="A0AA42KUU1"/>
<dbReference type="Gene3D" id="1.10.287.610">
    <property type="entry name" value="Helix hairpin bin"/>
    <property type="match status" value="1"/>
</dbReference>
<dbReference type="EMBL" id="JAODZE010000029">
    <property type="protein sequence ID" value="MDH0148559.1"/>
    <property type="molecule type" value="Genomic_DNA"/>
</dbReference>
<gene>
    <name evidence="1" type="ORF">N7335_19395</name>
</gene>
<organism evidence="1 2">
    <name type="scientific">Stutzerimonas stutzeri</name>
    <name type="common">Pseudomonas stutzeri</name>
    <dbReference type="NCBI Taxonomy" id="316"/>
    <lineage>
        <taxon>Bacteria</taxon>
        <taxon>Pseudomonadati</taxon>
        <taxon>Pseudomonadota</taxon>
        <taxon>Gammaproteobacteria</taxon>
        <taxon>Pseudomonadales</taxon>
        <taxon>Pseudomonadaceae</taxon>
        <taxon>Stutzerimonas</taxon>
    </lineage>
</organism>
<dbReference type="Proteomes" id="UP001158076">
    <property type="component" value="Unassembled WGS sequence"/>
</dbReference>
<proteinExistence type="predicted"/>